<keyword evidence="2" id="KW-1185">Reference proteome</keyword>
<dbReference type="Proteomes" id="UP001431313">
    <property type="component" value="Unassembled WGS sequence"/>
</dbReference>
<evidence type="ECO:0000313" key="2">
    <source>
        <dbReference type="Proteomes" id="UP001431313"/>
    </source>
</evidence>
<dbReference type="SUPFAM" id="SSF69360">
    <property type="entry name" value="Cell wall binding repeat"/>
    <property type="match status" value="1"/>
</dbReference>
<proteinExistence type="predicted"/>
<dbReference type="Pfam" id="PF14903">
    <property type="entry name" value="WG_beta_rep"/>
    <property type="match status" value="3"/>
</dbReference>
<gene>
    <name evidence="1" type="ORF">NX801_02420</name>
</gene>
<reference evidence="1" key="1">
    <citation type="submission" date="2022-08" db="EMBL/GenBank/DDBJ databases">
        <authorList>
            <person name="Somphong A."/>
            <person name="Phongsopitanun W."/>
        </authorList>
    </citation>
    <scope>NUCLEOTIDE SEQUENCE</scope>
    <source>
        <strain evidence="1">LP05-1</strain>
    </source>
</reference>
<evidence type="ECO:0000313" key="1">
    <source>
        <dbReference type="EMBL" id="MCS0634535.1"/>
    </source>
</evidence>
<dbReference type="InterPro" id="IPR032774">
    <property type="entry name" value="WG_beta_rep"/>
</dbReference>
<accession>A0ABT2CAU8</accession>
<sequence>MPPLPVAVEGAAPFGIRFALVDGVGRLVREPDLTAVGAFAGDGPAGPLAPAADTEGRWGYLDRAGRWVAPPVWQYAHPLDDHGRGRFQQGGRWGYIDAAGVPVISARFTETAVFRHGLAVVRTEDGPGWIDPSGAPALSGPYAAVGRFSACGLAGVRLASTGKCGYVDRSGRLVVPARFDGVRPFGPDGLAGARTGELWGLIDRAGAWVEKPRFHRLTAYRAHGLAWFLEAPAGGYREGWLDGRGRVMVDSDGRDVSEAVGCGLIRVRSGSVYGFADTTGASVITPGYAYADDFDACGATLVRDEAQDVPWGVLRPDGTCLPMDHREPLTDREGWPVGFDNGRGTCPFLDHDGSVVRVGPDGREICRVEPAAPDGSALRIRDASGAVVWRGGAAPGTFAPPEPFLAPGREEYTDRPEAWDGDPADLVDGLLAEPARVFLPRSLIFDSEDDVYELSEADAYDLEHHSWFGAMLTPASYYVSEQRWGAFDYLSEWVTEGFHALTDELVAPLTARFGEPEEDRGYLRYGDGSRSWSWRVDGRTVLLQWYWQCGDGDFENQIWLAALDLPEDR</sequence>
<organism evidence="1 2">
    <name type="scientific">Streptomyces pyxinae</name>
    <dbReference type="NCBI Taxonomy" id="2970734"/>
    <lineage>
        <taxon>Bacteria</taxon>
        <taxon>Bacillati</taxon>
        <taxon>Actinomycetota</taxon>
        <taxon>Actinomycetes</taxon>
        <taxon>Kitasatosporales</taxon>
        <taxon>Streptomycetaceae</taxon>
        <taxon>Streptomyces</taxon>
    </lineage>
</organism>
<dbReference type="PANTHER" id="PTHR37841:SF1">
    <property type="entry name" value="DUF3298 DOMAIN-CONTAINING PROTEIN"/>
    <property type="match status" value="1"/>
</dbReference>
<dbReference type="PANTHER" id="PTHR37841">
    <property type="entry name" value="GLR2918 PROTEIN"/>
    <property type="match status" value="1"/>
</dbReference>
<dbReference type="EMBL" id="JANUGQ010000001">
    <property type="protein sequence ID" value="MCS0634535.1"/>
    <property type="molecule type" value="Genomic_DNA"/>
</dbReference>
<protein>
    <submittedName>
        <fullName evidence="1">WG repeat-containing protein</fullName>
    </submittedName>
</protein>
<name>A0ABT2CAU8_9ACTN</name>
<dbReference type="RefSeq" id="WP_258785033.1">
    <property type="nucleotide sequence ID" value="NZ_JANUGQ010000001.1"/>
</dbReference>
<comment type="caution">
    <text evidence="1">The sequence shown here is derived from an EMBL/GenBank/DDBJ whole genome shotgun (WGS) entry which is preliminary data.</text>
</comment>